<sequence length="69" mass="8172">MRTLVQRRCHGYLADQQDYPAEFEDFIKLVVPILQDKGLFRKEYEDDTLRGNLGLPYPENKHKKGENSF</sequence>
<evidence type="ECO:0000313" key="2">
    <source>
        <dbReference type="Proteomes" id="UP001580407"/>
    </source>
</evidence>
<gene>
    <name evidence="1" type="ORF">ACE3NQ_04520</name>
</gene>
<keyword evidence="2" id="KW-1185">Reference proteome</keyword>
<dbReference type="Proteomes" id="UP001580407">
    <property type="component" value="Unassembled WGS sequence"/>
</dbReference>
<dbReference type="InterPro" id="IPR036661">
    <property type="entry name" value="Luciferase-like_sf"/>
</dbReference>
<accession>A0ABV5B3R5</accession>
<name>A0ABV5B3R5_9BACL</name>
<proteinExistence type="predicted"/>
<dbReference type="Gene3D" id="3.20.20.30">
    <property type="entry name" value="Luciferase-like domain"/>
    <property type="match status" value="1"/>
</dbReference>
<reference evidence="1 2" key="1">
    <citation type="submission" date="2024-09" db="EMBL/GenBank/DDBJ databases">
        <authorList>
            <person name="Ruan L."/>
        </authorList>
    </citation>
    <scope>NUCLEOTIDE SEQUENCE [LARGE SCALE GENOMIC DNA]</scope>
    <source>
        <strain evidence="1 2">D33</strain>
    </source>
</reference>
<dbReference type="SUPFAM" id="SSF51679">
    <property type="entry name" value="Bacterial luciferase-like"/>
    <property type="match status" value="1"/>
</dbReference>
<evidence type="ECO:0000313" key="1">
    <source>
        <dbReference type="EMBL" id="MFB5680185.1"/>
    </source>
</evidence>
<dbReference type="EMBL" id="JBHILM010000003">
    <property type="protein sequence ID" value="MFB5680185.1"/>
    <property type="molecule type" value="Genomic_DNA"/>
</dbReference>
<protein>
    <submittedName>
        <fullName evidence="1">Uncharacterized protein</fullName>
    </submittedName>
</protein>
<comment type="caution">
    <text evidence="1">The sequence shown here is derived from an EMBL/GenBank/DDBJ whole genome shotgun (WGS) entry which is preliminary data.</text>
</comment>
<dbReference type="RefSeq" id="WP_375523999.1">
    <property type="nucleotide sequence ID" value="NZ_JBHILM010000003.1"/>
</dbReference>
<organism evidence="1 2">
    <name type="scientific">Paenibacillus terreus</name>
    <dbReference type="NCBI Taxonomy" id="1387834"/>
    <lineage>
        <taxon>Bacteria</taxon>
        <taxon>Bacillati</taxon>
        <taxon>Bacillota</taxon>
        <taxon>Bacilli</taxon>
        <taxon>Bacillales</taxon>
        <taxon>Paenibacillaceae</taxon>
        <taxon>Paenibacillus</taxon>
    </lineage>
</organism>